<keyword evidence="3" id="KW-1185">Reference proteome</keyword>
<dbReference type="Gene3D" id="2.40.50.1020">
    <property type="entry name" value="LytTr DNA-binding domain"/>
    <property type="match status" value="1"/>
</dbReference>
<name>A0A366IBG0_9FIRM</name>
<dbReference type="PANTHER" id="PTHR37299:SF4">
    <property type="entry name" value="TRANSCRIPTIONAL REGULATOR"/>
    <property type="match status" value="1"/>
</dbReference>
<protein>
    <submittedName>
        <fullName evidence="2">LytTR family transcriptional regulator</fullName>
    </submittedName>
</protein>
<dbReference type="EMBL" id="QNRX01000005">
    <property type="protein sequence ID" value="RBP66780.1"/>
    <property type="molecule type" value="Genomic_DNA"/>
</dbReference>
<dbReference type="SMART" id="SM00850">
    <property type="entry name" value="LytTR"/>
    <property type="match status" value="1"/>
</dbReference>
<dbReference type="Pfam" id="PF04397">
    <property type="entry name" value="LytTR"/>
    <property type="match status" value="1"/>
</dbReference>
<proteinExistence type="predicted"/>
<dbReference type="OrthoDB" id="9808614at2"/>
<dbReference type="GO" id="GO:0003677">
    <property type="term" value="F:DNA binding"/>
    <property type="evidence" value="ECO:0007669"/>
    <property type="project" value="InterPro"/>
</dbReference>
<dbReference type="RefSeq" id="WP_113920210.1">
    <property type="nucleotide sequence ID" value="NZ_QNRX01000005.1"/>
</dbReference>
<dbReference type="PANTHER" id="PTHR37299">
    <property type="entry name" value="TRANSCRIPTIONAL REGULATOR-RELATED"/>
    <property type="match status" value="1"/>
</dbReference>
<sequence>MKISIENVSPDKEEEIIIRCYEVNDEILELMNKLKTKNSILIGYNDDSIYQLNPSNVYYFESVDNKVFIYCRDKFYECKQKLYELEQICDHKRFFRASKSIIINITKISHVKPSISGRFEATMVNGEKVLVSRQYVPVLKSKLGL</sequence>
<comment type="caution">
    <text evidence="2">The sequence shown here is derived from an EMBL/GenBank/DDBJ whole genome shotgun (WGS) entry which is preliminary data.</text>
</comment>
<dbReference type="AlphaFoldDB" id="A0A366IBG0"/>
<dbReference type="PROSITE" id="PS50930">
    <property type="entry name" value="HTH_LYTTR"/>
    <property type="match status" value="1"/>
</dbReference>
<dbReference type="GO" id="GO:0000156">
    <property type="term" value="F:phosphorelay response regulator activity"/>
    <property type="evidence" value="ECO:0007669"/>
    <property type="project" value="InterPro"/>
</dbReference>
<gene>
    <name evidence="2" type="ORF">DES36_105165</name>
</gene>
<feature type="domain" description="HTH LytTR-type" evidence="1">
    <location>
        <begin position="41"/>
        <end position="145"/>
    </location>
</feature>
<accession>A0A366IBG0</accession>
<evidence type="ECO:0000313" key="2">
    <source>
        <dbReference type="EMBL" id="RBP66780.1"/>
    </source>
</evidence>
<dbReference type="Proteomes" id="UP000253490">
    <property type="component" value="Unassembled WGS sequence"/>
</dbReference>
<dbReference type="InterPro" id="IPR007492">
    <property type="entry name" value="LytTR_DNA-bd_dom"/>
</dbReference>
<dbReference type="InterPro" id="IPR046947">
    <property type="entry name" value="LytR-like"/>
</dbReference>
<organism evidence="2 3">
    <name type="scientific">Alkalibaculum bacchi</name>
    <dbReference type="NCBI Taxonomy" id="645887"/>
    <lineage>
        <taxon>Bacteria</taxon>
        <taxon>Bacillati</taxon>
        <taxon>Bacillota</taxon>
        <taxon>Clostridia</taxon>
        <taxon>Eubacteriales</taxon>
        <taxon>Eubacteriaceae</taxon>
        <taxon>Alkalibaculum</taxon>
    </lineage>
</organism>
<reference evidence="2 3" key="1">
    <citation type="submission" date="2018-06" db="EMBL/GenBank/DDBJ databases">
        <title>Genomic Encyclopedia of Type Strains, Phase IV (KMG-IV): sequencing the most valuable type-strain genomes for metagenomic binning, comparative biology and taxonomic classification.</title>
        <authorList>
            <person name="Goeker M."/>
        </authorList>
    </citation>
    <scope>NUCLEOTIDE SEQUENCE [LARGE SCALE GENOMIC DNA]</scope>
    <source>
        <strain evidence="2 3">DSM 22112</strain>
    </source>
</reference>
<evidence type="ECO:0000259" key="1">
    <source>
        <dbReference type="PROSITE" id="PS50930"/>
    </source>
</evidence>
<evidence type="ECO:0000313" key="3">
    <source>
        <dbReference type="Proteomes" id="UP000253490"/>
    </source>
</evidence>